<dbReference type="AlphaFoldDB" id="A0A484LIQ1"/>
<dbReference type="InterPro" id="IPR044251">
    <property type="entry name" value="LHP1-like"/>
</dbReference>
<evidence type="ECO:0000256" key="3">
    <source>
        <dbReference type="SAM" id="MobiDB-lite"/>
    </source>
</evidence>
<evidence type="ECO:0000256" key="1">
    <source>
        <dbReference type="ARBA" id="ARBA00004123"/>
    </source>
</evidence>
<feature type="region of interest" description="Disordered" evidence="3">
    <location>
        <begin position="206"/>
        <end position="226"/>
    </location>
</feature>
<sequence length="389" mass="43440">MKAWKRKIFHPESSSQVSQDGRGGAGFSGSPLGVTAESDGTDAAAAEEEVVDGEQQEEEEEFDELSIRGEAYDERNGRPKLAEGFYEIEAVRKKRVRKGKVQYLIKWRGWPETANTWEPVENLSSCSDFIEAFEESSRSRSTRGRKRKHKVTPTQPKKKPKQQQRTPRVAECSSQPVVVRLVDEPLPLASSRDDVMDHQANNEAELAVHEDGEAADSSVHVKTSEENDLDVKLSELREIPLASGALVNNNKTQDQSGRSIGAKRRKSGSVKRFKKESPSNTCDGAADDTTREPSGNVNAVLAPEGIENPWVKNDWAYKNFEDVYNVTQIVKPVGYQAFVSNGVQEVSITFLAKRSDGKEITVDSKFLKANNPLLLINFYEQHLRYNPSE</sequence>
<dbReference type="PROSITE" id="PS50013">
    <property type="entry name" value="CHROMO_2"/>
    <property type="match status" value="1"/>
</dbReference>
<evidence type="ECO:0000259" key="4">
    <source>
        <dbReference type="PROSITE" id="PS50013"/>
    </source>
</evidence>
<dbReference type="PRINTS" id="PR00504">
    <property type="entry name" value="CHROMODOMAIN"/>
</dbReference>
<evidence type="ECO:0000256" key="2">
    <source>
        <dbReference type="ARBA" id="ARBA00023242"/>
    </source>
</evidence>
<dbReference type="SUPFAM" id="SSF54160">
    <property type="entry name" value="Chromo domain-like"/>
    <property type="match status" value="1"/>
</dbReference>
<dbReference type="GO" id="GO:0031507">
    <property type="term" value="P:heterochromatin formation"/>
    <property type="evidence" value="ECO:0007669"/>
    <property type="project" value="InterPro"/>
</dbReference>
<feature type="compositionally biased region" description="Basic residues" evidence="3">
    <location>
        <begin position="140"/>
        <end position="162"/>
    </location>
</feature>
<feature type="compositionally biased region" description="Basic and acidic residues" evidence="3">
    <location>
        <begin position="65"/>
        <end position="74"/>
    </location>
</feature>
<dbReference type="PROSITE" id="PS00598">
    <property type="entry name" value="CHROMO_1"/>
    <property type="match status" value="1"/>
</dbReference>
<feature type="region of interest" description="Disordered" evidence="3">
    <location>
        <begin position="134"/>
        <end position="175"/>
    </location>
</feature>
<evidence type="ECO:0000313" key="6">
    <source>
        <dbReference type="Proteomes" id="UP000595140"/>
    </source>
</evidence>
<dbReference type="GO" id="GO:0005634">
    <property type="term" value="C:nucleus"/>
    <property type="evidence" value="ECO:0007669"/>
    <property type="project" value="UniProtKB-SubCell"/>
</dbReference>
<dbReference type="EMBL" id="OOIL02001452">
    <property type="protein sequence ID" value="VFQ75868.1"/>
    <property type="molecule type" value="Genomic_DNA"/>
</dbReference>
<organism evidence="5 6">
    <name type="scientific">Cuscuta campestris</name>
    <dbReference type="NCBI Taxonomy" id="132261"/>
    <lineage>
        <taxon>Eukaryota</taxon>
        <taxon>Viridiplantae</taxon>
        <taxon>Streptophyta</taxon>
        <taxon>Embryophyta</taxon>
        <taxon>Tracheophyta</taxon>
        <taxon>Spermatophyta</taxon>
        <taxon>Magnoliopsida</taxon>
        <taxon>eudicotyledons</taxon>
        <taxon>Gunneridae</taxon>
        <taxon>Pentapetalae</taxon>
        <taxon>asterids</taxon>
        <taxon>lamiids</taxon>
        <taxon>Solanales</taxon>
        <taxon>Convolvulaceae</taxon>
        <taxon>Cuscuteae</taxon>
        <taxon>Cuscuta</taxon>
        <taxon>Cuscuta subgen. Grammica</taxon>
        <taxon>Cuscuta sect. Cleistogrammica</taxon>
    </lineage>
</organism>
<feature type="compositionally biased region" description="Acidic residues" evidence="3">
    <location>
        <begin position="45"/>
        <end position="64"/>
    </location>
</feature>
<dbReference type="Gene3D" id="2.40.50.40">
    <property type="match status" value="1"/>
</dbReference>
<dbReference type="CDD" id="cd00024">
    <property type="entry name" value="CD_CSD"/>
    <property type="match status" value="1"/>
</dbReference>
<dbReference type="PANTHER" id="PTHR47240:SF2">
    <property type="entry name" value="CHROMO DOMAIN-CONTAINING PROTEIN LHP1"/>
    <property type="match status" value="1"/>
</dbReference>
<name>A0A484LIQ1_9ASTE</name>
<dbReference type="InterPro" id="IPR017984">
    <property type="entry name" value="Chromo_dom_subgr"/>
</dbReference>
<feature type="domain" description="Chromo" evidence="4">
    <location>
        <begin position="86"/>
        <end position="145"/>
    </location>
</feature>
<dbReference type="Pfam" id="PF01393">
    <property type="entry name" value="Chromo_shadow"/>
    <property type="match status" value="1"/>
</dbReference>
<reference evidence="5 6" key="1">
    <citation type="submission" date="2018-04" db="EMBL/GenBank/DDBJ databases">
        <authorList>
            <person name="Vogel A."/>
        </authorList>
    </citation>
    <scope>NUCLEOTIDE SEQUENCE [LARGE SCALE GENOMIC DNA]</scope>
</reference>
<dbReference type="SMART" id="SM00298">
    <property type="entry name" value="CHROMO"/>
    <property type="match status" value="1"/>
</dbReference>
<dbReference type="Pfam" id="PF00385">
    <property type="entry name" value="Chromo"/>
    <property type="match status" value="1"/>
</dbReference>
<dbReference type="InterPro" id="IPR000953">
    <property type="entry name" value="Chromo/chromo_shadow_dom"/>
</dbReference>
<protein>
    <recommendedName>
        <fullName evidence="4">Chromo domain-containing protein</fullName>
    </recommendedName>
</protein>
<feature type="compositionally biased region" description="Polar residues" evidence="3">
    <location>
        <begin position="246"/>
        <end position="258"/>
    </location>
</feature>
<feature type="compositionally biased region" description="Low complexity" evidence="3">
    <location>
        <begin position="35"/>
        <end position="44"/>
    </location>
</feature>
<dbReference type="InterPro" id="IPR023780">
    <property type="entry name" value="Chromo_domain"/>
</dbReference>
<dbReference type="InterPro" id="IPR008251">
    <property type="entry name" value="Chromo_shadow_dom"/>
</dbReference>
<dbReference type="SMART" id="SM00300">
    <property type="entry name" value="ChSh"/>
    <property type="match status" value="1"/>
</dbReference>
<dbReference type="GO" id="GO:0000792">
    <property type="term" value="C:heterochromatin"/>
    <property type="evidence" value="ECO:0007669"/>
    <property type="project" value="UniProtKB-ARBA"/>
</dbReference>
<evidence type="ECO:0000313" key="5">
    <source>
        <dbReference type="EMBL" id="VFQ75868.1"/>
    </source>
</evidence>
<proteinExistence type="predicted"/>
<keyword evidence="6" id="KW-1185">Reference proteome</keyword>
<dbReference type="InterPro" id="IPR016197">
    <property type="entry name" value="Chromo-like_dom_sf"/>
</dbReference>
<dbReference type="InterPro" id="IPR023779">
    <property type="entry name" value="Chromodomain_CS"/>
</dbReference>
<feature type="compositionally biased region" description="Basic residues" evidence="3">
    <location>
        <begin position="261"/>
        <end position="274"/>
    </location>
</feature>
<feature type="region of interest" description="Disordered" evidence="3">
    <location>
        <begin position="244"/>
        <end position="294"/>
    </location>
</feature>
<comment type="subcellular location">
    <subcellularLocation>
        <location evidence="1">Nucleus</location>
    </subcellularLocation>
</comment>
<feature type="region of interest" description="Disordered" evidence="3">
    <location>
        <begin position="1"/>
        <end position="74"/>
    </location>
</feature>
<dbReference type="OrthoDB" id="1918685at2759"/>
<dbReference type="Proteomes" id="UP000595140">
    <property type="component" value="Unassembled WGS sequence"/>
</dbReference>
<accession>A0A484LIQ1</accession>
<dbReference type="PANTHER" id="PTHR47240">
    <property type="entry name" value="CHROMO DOMAIN-CONTAINING PROTEIN LHP1"/>
    <property type="match status" value="1"/>
</dbReference>
<gene>
    <name evidence="5" type="ORF">CCAM_LOCUS17644</name>
</gene>
<keyword evidence="2" id="KW-0539">Nucleus</keyword>